<dbReference type="EMBL" id="VLKZ01000003">
    <property type="protein sequence ID" value="TWI58140.1"/>
    <property type="molecule type" value="Genomic_DNA"/>
</dbReference>
<dbReference type="RefSeq" id="WP_144449789.1">
    <property type="nucleotide sequence ID" value="NZ_VLKZ01000003.1"/>
</dbReference>
<protein>
    <recommendedName>
        <fullName evidence="3">BA3454 family stress response protein</fullName>
    </recommendedName>
</protein>
<organism evidence="1 2">
    <name type="scientific">Halalkalibacter nanhaiisediminis</name>
    <dbReference type="NCBI Taxonomy" id="688079"/>
    <lineage>
        <taxon>Bacteria</taxon>
        <taxon>Bacillati</taxon>
        <taxon>Bacillota</taxon>
        <taxon>Bacilli</taxon>
        <taxon>Bacillales</taxon>
        <taxon>Bacillaceae</taxon>
        <taxon>Halalkalibacter</taxon>
    </lineage>
</organism>
<dbReference type="Proteomes" id="UP000315711">
    <property type="component" value="Unassembled WGS sequence"/>
</dbReference>
<gene>
    <name evidence="1" type="ORF">IQ10_01473</name>
</gene>
<evidence type="ECO:0000313" key="1">
    <source>
        <dbReference type="EMBL" id="TWI58140.1"/>
    </source>
</evidence>
<sequence length="46" mass="5498">MVQVNVKVNFQDKCYQTNVILDTYTTEEEIIRLAEEQVKKTITRKH</sequence>
<reference evidence="1 2" key="1">
    <citation type="journal article" date="2015" name="Stand. Genomic Sci.">
        <title>Genomic Encyclopedia of Bacterial and Archaeal Type Strains, Phase III: the genomes of soil and plant-associated and newly described type strains.</title>
        <authorList>
            <person name="Whitman W.B."/>
            <person name="Woyke T."/>
            <person name="Klenk H.P."/>
            <person name="Zhou Y."/>
            <person name="Lilburn T.G."/>
            <person name="Beck B.J."/>
            <person name="De Vos P."/>
            <person name="Vandamme P."/>
            <person name="Eisen J.A."/>
            <person name="Garrity G."/>
            <person name="Hugenholtz P."/>
            <person name="Kyrpides N.C."/>
        </authorList>
    </citation>
    <scope>NUCLEOTIDE SEQUENCE [LARGE SCALE GENOMIC DNA]</scope>
    <source>
        <strain evidence="1 2">CGMCC 1.10116</strain>
    </source>
</reference>
<evidence type="ECO:0000313" key="2">
    <source>
        <dbReference type="Proteomes" id="UP000315711"/>
    </source>
</evidence>
<evidence type="ECO:0008006" key="3">
    <source>
        <dbReference type="Google" id="ProtNLM"/>
    </source>
</evidence>
<dbReference type="OrthoDB" id="2721802at2"/>
<accession>A0A562QPL2</accession>
<proteinExistence type="predicted"/>
<dbReference type="InterPro" id="IPR049728">
    <property type="entry name" value="BA3454-like"/>
</dbReference>
<dbReference type="NCBIfam" id="NF033491">
    <property type="entry name" value="BA3454_fam"/>
    <property type="match status" value="1"/>
</dbReference>
<dbReference type="AlphaFoldDB" id="A0A562QPL2"/>
<name>A0A562QPL2_9BACI</name>
<keyword evidence="2" id="KW-1185">Reference proteome</keyword>
<comment type="caution">
    <text evidence="1">The sequence shown here is derived from an EMBL/GenBank/DDBJ whole genome shotgun (WGS) entry which is preliminary data.</text>
</comment>